<gene>
    <name evidence="4" type="ORF">EJ08DRAFT_661396</name>
</gene>
<keyword evidence="2" id="KW-0472">Membrane</keyword>
<dbReference type="EMBL" id="MU007044">
    <property type="protein sequence ID" value="KAF2429710.1"/>
    <property type="molecule type" value="Genomic_DNA"/>
</dbReference>
<keyword evidence="3" id="KW-0732">Signal</keyword>
<protein>
    <recommendedName>
        <fullName evidence="6">Extracellular membrane protein CFEM domain-containing protein</fullName>
    </recommendedName>
</protein>
<organism evidence="4 5">
    <name type="scientific">Tothia fuscella</name>
    <dbReference type="NCBI Taxonomy" id="1048955"/>
    <lineage>
        <taxon>Eukaryota</taxon>
        <taxon>Fungi</taxon>
        <taxon>Dikarya</taxon>
        <taxon>Ascomycota</taxon>
        <taxon>Pezizomycotina</taxon>
        <taxon>Dothideomycetes</taxon>
        <taxon>Pleosporomycetidae</taxon>
        <taxon>Venturiales</taxon>
        <taxon>Cylindrosympodiaceae</taxon>
        <taxon>Tothia</taxon>
    </lineage>
</organism>
<accession>A0A9P4TXK3</accession>
<feature type="compositionally biased region" description="Low complexity" evidence="1">
    <location>
        <begin position="525"/>
        <end position="538"/>
    </location>
</feature>
<keyword evidence="5" id="KW-1185">Reference proteome</keyword>
<feature type="compositionally biased region" description="Polar residues" evidence="1">
    <location>
        <begin position="690"/>
        <end position="703"/>
    </location>
</feature>
<dbReference type="Proteomes" id="UP000800235">
    <property type="component" value="Unassembled WGS sequence"/>
</dbReference>
<feature type="compositionally biased region" description="Polar residues" evidence="1">
    <location>
        <begin position="341"/>
        <end position="357"/>
    </location>
</feature>
<reference evidence="4" key="1">
    <citation type="journal article" date="2020" name="Stud. Mycol.">
        <title>101 Dothideomycetes genomes: a test case for predicting lifestyles and emergence of pathogens.</title>
        <authorList>
            <person name="Haridas S."/>
            <person name="Albert R."/>
            <person name="Binder M."/>
            <person name="Bloem J."/>
            <person name="Labutti K."/>
            <person name="Salamov A."/>
            <person name="Andreopoulos B."/>
            <person name="Baker S."/>
            <person name="Barry K."/>
            <person name="Bills G."/>
            <person name="Bluhm B."/>
            <person name="Cannon C."/>
            <person name="Castanera R."/>
            <person name="Culley D."/>
            <person name="Daum C."/>
            <person name="Ezra D."/>
            <person name="Gonzalez J."/>
            <person name="Henrissat B."/>
            <person name="Kuo A."/>
            <person name="Liang C."/>
            <person name="Lipzen A."/>
            <person name="Lutzoni F."/>
            <person name="Magnuson J."/>
            <person name="Mondo S."/>
            <person name="Nolan M."/>
            <person name="Ohm R."/>
            <person name="Pangilinan J."/>
            <person name="Park H.-J."/>
            <person name="Ramirez L."/>
            <person name="Alfaro M."/>
            <person name="Sun H."/>
            <person name="Tritt A."/>
            <person name="Yoshinaga Y."/>
            <person name="Zwiers L.-H."/>
            <person name="Turgeon B."/>
            <person name="Goodwin S."/>
            <person name="Spatafora J."/>
            <person name="Crous P."/>
            <person name="Grigoriev I."/>
        </authorList>
    </citation>
    <scope>NUCLEOTIDE SEQUENCE</scope>
    <source>
        <strain evidence="4">CBS 130266</strain>
    </source>
</reference>
<feature type="compositionally biased region" description="Polar residues" evidence="1">
    <location>
        <begin position="539"/>
        <end position="550"/>
    </location>
</feature>
<feature type="transmembrane region" description="Helical" evidence="2">
    <location>
        <begin position="184"/>
        <end position="208"/>
    </location>
</feature>
<name>A0A9P4TXK3_9PEZI</name>
<evidence type="ECO:0000256" key="3">
    <source>
        <dbReference type="SAM" id="SignalP"/>
    </source>
</evidence>
<sequence>MLMSSRKALYIHWATTLPLLLLPFATSAALLSSVQDAVPSCVQDCLATFITRNFPACTSDDLECLCSRYGSDGYTLGEGAYACLYSSTGCPPTSRTNGTTQTGVFGVCAGQTDAVVATHKTIIATVAPTTSASLSTSATTAATTTTADSSPSSQITRNSSLQPSPSSFQPVMKMGNISLTMAQIAGITIAAAALLILGVGIITCLIFVKRNKRLHDMEDSKILLYPSPRLPPSRGEAFAVVQIPPPVRDPRGGAGGVGILPFRRDGMGSRDALVARGSPVFQQRFVPQRVQPQKEVQQQWPRYYPIMPDEIGVGSTANHQVPMASGGAAAPAQQSNAPSATGANAQQQTPSKRQSTVVIPPQQPQAAHISQQASLAVPPSSRNTKRDSHRNSSVKTTELRPTSAMTEFEEDSMSPFKANFAAPKPTTQFPFAGPQEGTSIPYFPAPPQVKPQSKSRRPSLSVTIPKFEITLPPPPKGPPPAVLQKPQNQAQQSLQRPALRRGQSQQEVRNEPRPLPILQGLNKDSIYSSNSAKASSQALPSESRNTLTLQTSHSSSTKSRADSRASLTSFESFESEDEPTPPKEDDKRLSTVPELHSPSARISYPKVPRSAGQAVARSPGKMTVSPEPSPKIPTSPPRPSTAGSTNTIGSKGIGNRLWKTEKSPQNSKPYPTWVAQPQASGHRSWGSGGSVQLSGTPPVSDGQQYGPLLLAPQQDGARQGTTPYQPYITQPYIPQKSYTPQPYTPQPTYTPQQQRTLQLVGTPPYETPGLSAPHTPEPQWVMQTPGMQTPPRGIAMPPPFSPYGVMPKLTPTRRGDELYLSVN</sequence>
<feature type="region of interest" description="Disordered" evidence="1">
    <location>
        <begin position="315"/>
        <end position="708"/>
    </location>
</feature>
<evidence type="ECO:0000256" key="2">
    <source>
        <dbReference type="SAM" id="Phobius"/>
    </source>
</evidence>
<comment type="caution">
    <text evidence="4">The sequence shown here is derived from an EMBL/GenBank/DDBJ whole genome shotgun (WGS) entry which is preliminary data.</text>
</comment>
<evidence type="ECO:0000313" key="4">
    <source>
        <dbReference type="EMBL" id="KAF2429710.1"/>
    </source>
</evidence>
<feature type="signal peptide" evidence="3">
    <location>
        <begin position="1"/>
        <end position="29"/>
    </location>
</feature>
<evidence type="ECO:0000256" key="1">
    <source>
        <dbReference type="SAM" id="MobiDB-lite"/>
    </source>
</evidence>
<feature type="compositionally biased region" description="Polar residues" evidence="1">
    <location>
        <begin position="364"/>
        <end position="374"/>
    </location>
</feature>
<feature type="compositionally biased region" description="Pro residues" evidence="1">
    <location>
        <begin position="627"/>
        <end position="639"/>
    </location>
</feature>
<feature type="compositionally biased region" description="Polar residues" evidence="1">
    <location>
        <begin position="663"/>
        <end position="681"/>
    </location>
</feature>
<keyword evidence="2" id="KW-1133">Transmembrane helix</keyword>
<dbReference type="OrthoDB" id="3946741at2759"/>
<feature type="compositionally biased region" description="Pro residues" evidence="1">
    <location>
        <begin position="471"/>
        <end position="481"/>
    </location>
</feature>
<feature type="compositionally biased region" description="Low complexity" evidence="1">
    <location>
        <begin position="324"/>
        <end position="340"/>
    </location>
</feature>
<evidence type="ECO:0000313" key="5">
    <source>
        <dbReference type="Proteomes" id="UP000800235"/>
    </source>
</evidence>
<feature type="region of interest" description="Disordered" evidence="1">
    <location>
        <begin position="137"/>
        <end position="167"/>
    </location>
</feature>
<feature type="chain" id="PRO_5040500020" description="Extracellular membrane protein CFEM domain-containing protein" evidence="3">
    <location>
        <begin position="30"/>
        <end position="823"/>
    </location>
</feature>
<evidence type="ECO:0008006" key="6">
    <source>
        <dbReference type="Google" id="ProtNLM"/>
    </source>
</evidence>
<proteinExistence type="predicted"/>
<feature type="compositionally biased region" description="Polar residues" evidence="1">
    <location>
        <begin position="485"/>
        <end position="495"/>
    </location>
</feature>
<keyword evidence="2" id="KW-0812">Transmembrane</keyword>
<dbReference type="AlphaFoldDB" id="A0A9P4TXK3"/>
<feature type="compositionally biased region" description="Basic and acidic residues" evidence="1">
    <location>
        <begin position="580"/>
        <end position="589"/>
    </location>
</feature>
<feature type="compositionally biased region" description="Polar residues" evidence="1">
    <location>
        <begin position="391"/>
        <end position="405"/>
    </location>
</feature>